<keyword evidence="1" id="KW-0175">Coiled coil</keyword>
<sequence length="138" mass="15987">MYPQNEQPVFQLGNDNYPSFGRSGMLPGFQAQGMNYPVFTQPVEQNMVSNETPLPYTYSSMTDSYPSESFEWNPTSIDRQPPSPTGLGFNPWEQRLRRIERQQVQMQREINQLDRRLRTVERRLGIPAPPGPFYGAQQ</sequence>
<gene>
    <name evidence="3" type="ORF">JOC27_002362</name>
</gene>
<dbReference type="RefSeq" id="WP_205007446.1">
    <property type="nucleotide sequence ID" value="NZ_CBCRXA010000026.1"/>
</dbReference>
<comment type="caution">
    <text evidence="3">The sequence shown here is derived from an EMBL/GenBank/DDBJ whole genome shotgun (WGS) entry which is preliminary data.</text>
</comment>
<evidence type="ECO:0000256" key="2">
    <source>
        <dbReference type="SAM" id="MobiDB-lite"/>
    </source>
</evidence>
<evidence type="ECO:0000256" key="1">
    <source>
        <dbReference type="SAM" id="Coils"/>
    </source>
</evidence>
<keyword evidence="4" id="KW-1185">Reference proteome</keyword>
<feature type="coiled-coil region" evidence="1">
    <location>
        <begin position="96"/>
        <end position="123"/>
    </location>
</feature>
<name>A0ABS2QCM4_9BACL</name>
<dbReference type="EMBL" id="JAFBEV010000026">
    <property type="protein sequence ID" value="MBM7658899.1"/>
    <property type="molecule type" value="Genomic_DNA"/>
</dbReference>
<accession>A0ABS2QCM4</accession>
<proteinExistence type="predicted"/>
<evidence type="ECO:0000313" key="4">
    <source>
        <dbReference type="Proteomes" id="UP000823201"/>
    </source>
</evidence>
<feature type="region of interest" description="Disordered" evidence="2">
    <location>
        <begin position="65"/>
        <end position="90"/>
    </location>
</feature>
<reference evidence="3 4" key="1">
    <citation type="submission" date="2021-01" db="EMBL/GenBank/DDBJ databases">
        <title>Genomic Encyclopedia of Type Strains, Phase IV (KMG-IV): sequencing the most valuable type-strain genomes for metagenomic binning, comparative biology and taxonomic classification.</title>
        <authorList>
            <person name="Goeker M."/>
        </authorList>
    </citation>
    <scope>NUCLEOTIDE SEQUENCE [LARGE SCALE GENOMIC DNA]</scope>
    <source>
        <strain evidence="3 4">DSM 100968</strain>
    </source>
</reference>
<organism evidence="3 4">
    <name type="scientific">Sporolactobacillus spathodeae</name>
    <dbReference type="NCBI Taxonomy" id="1465502"/>
    <lineage>
        <taxon>Bacteria</taxon>
        <taxon>Bacillati</taxon>
        <taxon>Bacillota</taxon>
        <taxon>Bacilli</taxon>
        <taxon>Bacillales</taxon>
        <taxon>Sporolactobacillaceae</taxon>
        <taxon>Sporolactobacillus</taxon>
    </lineage>
</organism>
<dbReference type="Proteomes" id="UP000823201">
    <property type="component" value="Unassembled WGS sequence"/>
</dbReference>
<feature type="compositionally biased region" description="Polar residues" evidence="2">
    <location>
        <begin position="65"/>
        <end position="78"/>
    </location>
</feature>
<evidence type="ECO:0000313" key="3">
    <source>
        <dbReference type="EMBL" id="MBM7658899.1"/>
    </source>
</evidence>
<protein>
    <submittedName>
        <fullName evidence="3">Uncharacterized protein</fullName>
    </submittedName>
</protein>